<dbReference type="CDD" id="cd01040">
    <property type="entry name" value="Mb-like"/>
    <property type="match status" value="1"/>
</dbReference>
<protein>
    <recommendedName>
        <fullName evidence="7">Globin domain-containing protein</fullName>
    </recommendedName>
</protein>
<evidence type="ECO:0000256" key="2">
    <source>
        <dbReference type="ARBA" id="ARBA00022617"/>
    </source>
</evidence>
<keyword evidence="9" id="KW-1185">Reference proteome</keyword>
<evidence type="ECO:0000256" key="4">
    <source>
        <dbReference type="ARBA" id="ARBA00022723"/>
    </source>
</evidence>
<dbReference type="PANTHER" id="PTHR47217:SF1">
    <property type="entry name" value="GLOBIN-LIKE PROTEIN"/>
    <property type="match status" value="1"/>
</dbReference>
<dbReference type="Gene3D" id="1.10.490.10">
    <property type="entry name" value="Globins"/>
    <property type="match status" value="1"/>
</dbReference>
<evidence type="ECO:0000313" key="8">
    <source>
        <dbReference type="EMBL" id="KAK2185325.1"/>
    </source>
</evidence>
<sequence length="177" mass="21049">MGNRWAIYQRNSQNKAGSTKVGSGLTQREMKAIRFSWKKVSADMKTNGTSFFIKFFECHPAYKDYFPAFRDKTVEDLHRSLILQAHGISVMYSFTTLVENLNDETYFMKFMKQSVRSHHSRGVSLQQYEEMFEVLIVFLEEKLGDAFNDDTRRSWERLRSSFRSPLNRCARRRNWDR</sequence>
<evidence type="ECO:0000259" key="7">
    <source>
        <dbReference type="PROSITE" id="PS01033"/>
    </source>
</evidence>
<dbReference type="GO" id="GO:0019825">
    <property type="term" value="F:oxygen binding"/>
    <property type="evidence" value="ECO:0007669"/>
    <property type="project" value="InterPro"/>
</dbReference>
<evidence type="ECO:0000256" key="1">
    <source>
        <dbReference type="ARBA" id="ARBA00022448"/>
    </source>
</evidence>
<dbReference type="GO" id="GO:0005344">
    <property type="term" value="F:oxygen carrier activity"/>
    <property type="evidence" value="ECO:0007669"/>
    <property type="project" value="UniProtKB-KW"/>
</dbReference>
<dbReference type="PROSITE" id="PS01033">
    <property type="entry name" value="GLOBIN"/>
    <property type="match status" value="1"/>
</dbReference>
<keyword evidence="2 6" id="KW-0349">Heme</keyword>
<evidence type="ECO:0000313" key="9">
    <source>
        <dbReference type="Proteomes" id="UP001209878"/>
    </source>
</evidence>
<dbReference type="GO" id="GO:0046872">
    <property type="term" value="F:metal ion binding"/>
    <property type="evidence" value="ECO:0007669"/>
    <property type="project" value="UniProtKB-KW"/>
</dbReference>
<dbReference type="InterPro" id="IPR012292">
    <property type="entry name" value="Globin/Proto"/>
</dbReference>
<proteinExistence type="inferred from homology"/>
<dbReference type="EMBL" id="JAODUO010000240">
    <property type="protein sequence ID" value="KAK2185325.1"/>
    <property type="molecule type" value="Genomic_DNA"/>
</dbReference>
<organism evidence="8 9">
    <name type="scientific">Ridgeia piscesae</name>
    <name type="common">Tubeworm</name>
    <dbReference type="NCBI Taxonomy" id="27915"/>
    <lineage>
        <taxon>Eukaryota</taxon>
        <taxon>Metazoa</taxon>
        <taxon>Spiralia</taxon>
        <taxon>Lophotrochozoa</taxon>
        <taxon>Annelida</taxon>
        <taxon>Polychaeta</taxon>
        <taxon>Sedentaria</taxon>
        <taxon>Canalipalpata</taxon>
        <taxon>Sabellida</taxon>
        <taxon>Siboglinidae</taxon>
        <taxon>Ridgeia</taxon>
    </lineage>
</organism>
<evidence type="ECO:0000256" key="3">
    <source>
        <dbReference type="ARBA" id="ARBA00022621"/>
    </source>
</evidence>
<keyword evidence="4" id="KW-0479">Metal-binding</keyword>
<keyword evidence="1 6" id="KW-0813">Transport</keyword>
<dbReference type="Proteomes" id="UP001209878">
    <property type="component" value="Unassembled WGS sequence"/>
</dbReference>
<comment type="similarity">
    <text evidence="6">Belongs to the globin family.</text>
</comment>
<reference evidence="8" key="1">
    <citation type="journal article" date="2023" name="Mol. Biol. Evol.">
        <title>Third-Generation Sequencing Reveals the Adaptive Role of the Epigenome in Three Deep-Sea Polychaetes.</title>
        <authorList>
            <person name="Perez M."/>
            <person name="Aroh O."/>
            <person name="Sun Y."/>
            <person name="Lan Y."/>
            <person name="Juniper S.K."/>
            <person name="Young C.R."/>
            <person name="Angers B."/>
            <person name="Qian P.Y."/>
        </authorList>
    </citation>
    <scope>NUCLEOTIDE SEQUENCE</scope>
    <source>
        <strain evidence="8">R07B-5</strain>
    </source>
</reference>
<keyword evidence="3 6" id="KW-0561">Oxygen transport</keyword>
<dbReference type="Pfam" id="PF00042">
    <property type="entry name" value="Globin"/>
    <property type="match status" value="1"/>
</dbReference>
<comment type="caution">
    <text evidence="8">The sequence shown here is derived from an EMBL/GenBank/DDBJ whole genome shotgun (WGS) entry which is preliminary data.</text>
</comment>
<gene>
    <name evidence="8" type="ORF">NP493_240g03013</name>
</gene>
<feature type="domain" description="Globin" evidence="7">
    <location>
        <begin position="24"/>
        <end position="171"/>
    </location>
</feature>
<dbReference type="GO" id="GO:0020037">
    <property type="term" value="F:heme binding"/>
    <property type="evidence" value="ECO:0007669"/>
    <property type="project" value="InterPro"/>
</dbReference>
<evidence type="ECO:0000256" key="6">
    <source>
        <dbReference type="RuleBase" id="RU000356"/>
    </source>
</evidence>
<name>A0AAD9NZH2_RIDPI</name>
<dbReference type="SUPFAM" id="SSF46458">
    <property type="entry name" value="Globin-like"/>
    <property type="match status" value="1"/>
</dbReference>
<dbReference type="InterPro" id="IPR009050">
    <property type="entry name" value="Globin-like_sf"/>
</dbReference>
<dbReference type="AlphaFoldDB" id="A0AAD9NZH2"/>
<keyword evidence="5" id="KW-0408">Iron</keyword>
<dbReference type="PANTHER" id="PTHR47217">
    <property type="entry name" value="GLOBIN-LIKE PROTEIN"/>
    <property type="match status" value="1"/>
</dbReference>
<dbReference type="InterPro" id="IPR044399">
    <property type="entry name" value="Mb-like_M"/>
</dbReference>
<accession>A0AAD9NZH2</accession>
<evidence type="ECO:0000256" key="5">
    <source>
        <dbReference type="ARBA" id="ARBA00023004"/>
    </source>
</evidence>
<dbReference type="InterPro" id="IPR000971">
    <property type="entry name" value="Globin"/>
</dbReference>